<dbReference type="Proteomes" id="UP000697802">
    <property type="component" value="Unassembled WGS sequence"/>
</dbReference>
<keyword evidence="3" id="KW-1185">Reference proteome</keyword>
<gene>
    <name evidence="2" type="ORF">C5471_11950</name>
</gene>
<proteinExistence type="predicted"/>
<evidence type="ECO:0000259" key="1">
    <source>
        <dbReference type="Pfam" id="PF13503"/>
    </source>
</evidence>
<feature type="domain" description="DUF4123" evidence="1">
    <location>
        <begin position="20"/>
        <end position="135"/>
    </location>
</feature>
<dbReference type="InterPro" id="IPR025391">
    <property type="entry name" value="DUF4123"/>
</dbReference>
<dbReference type="Pfam" id="PF13503">
    <property type="entry name" value="DUF4123"/>
    <property type="match status" value="1"/>
</dbReference>
<dbReference type="RefSeq" id="WP_133813425.1">
    <property type="nucleotide sequence ID" value="NZ_CAWPIF010000021.1"/>
</dbReference>
<organism evidence="2 3">
    <name type="scientific">Photorhabdus tasmaniensis</name>
    <dbReference type="NCBI Taxonomy" id="1004159"/>
    <lineage>
        <taxon>Bacteria</taxon>
        <taxon>Pseudomonadati</taxon>
        <taxon>Pseudomonadota</taxon>
        <taxon>Gammaproteobacteria</taxon>
        <taxon>Enterobacterales</taxon>
        <taxon>Morganellaceae</taxon>
        <taxon>Photorhabdus</taxon>
    </lineage>
</organism>
<sequence length="261" mass="30100">MNISINWQQWLTAPNRPPVFFILNSLAKPDPVTLFYKNDWVEQAFPLYSGTPMDHLLAQSPWLVQPKSSYLSVIGHLLDSKTLSDNSWGWAYRSEDLWTQQLNHWRSRQQVILQERQVILRSMDARVLSQLLPVMIISDWSGFLTPVSELMIDTPEPQIYSRPENCGQGGNERPFVLGSHLSHAWHHSDYALRGKVFVISSDLWENHGKLAIKLDKPRGKLQEQITHWLKTHLENGDNISNLTSEDYLQVLNEQHTATLSP</sequence>
<evidence type="ECO:0000313" key="3">
    <source>
        <dbReference type="Proteomes" id="UP000697802"/>
    </source>
</evidence>
<dbReference type="EMBL" id="PUJU01000021">
    <property type="protein sequence ID" value="NHB88383.1"/>
    <property type="molecule type" value="Genomic_DNA"/>
</dbReference>
<accession>A0ABX0GGV9</accession>
<name>A0ABX0GGV9_9GAMM</name>
<comment type="caution">
    <text evidence="2">The sequence shown here is derived from an EMBL/GenBank/DDBJ whole genome shotgun (WGS) entry which is preliminary data.</text>
</comment>
<reference evidence="2 3" key="1">
    <citation type="submission" date="2018-02" db="EMBL/GenBank/DDBJ databases">
        <authorList>
            <person name="Machado R.A."/>
        </authorList>
    </citation>
    <scope>NUCLEOTIDE SEQUENCE [LARGE SCALE GENOMIC DNA]</scope>
    <source>
        <strain evidence="2 3">T327</strain>
    </source>
</reference>
<protein>
    <submittedName>
        <fullName evidence="2">DUF4123 domain-containing protein</fullName>
    </submittedName>
</protein>
<evidence type="ECO:0000313" key="2">
    <source>
        <dbReference type="EMBL" id="NHB88383.1"/>
    </source>
</evidence>